<evidence type="ECO:0000313" key="2">
    <source>
        <dbReference type="EMBL" id="PIO68816.1"/>
    </source>
</evidence>
<dbReference type="GO" id="GO:0016529">
    <property type="term" value="C:sarcoplasmic reticulum"/>
    <property type="evidence" value="ECO:0007669"/>
    <property type="project" value="TreeGrafter"/>
</dbReference>
<protein>
    <submittedName>
        <fullName evidence="2">Uncharacterized protein</fullName>
    </submittedName>
</protein>
<dbReference type="EMBL" id="KZ346909">
    <property type="protein sequence ID" value="PIO68816.1"/>
    <property type="molecule type" value="Genomic_DNA"/>
</dbReference>
<sequence length="155" mass="16973">IMSTAKPSTPNPQSVIMSTAKPSTPNPQSVVGIAKVGSGSATRVFSSFPTVTFPNHYTMVTGEHPGHHGLVSNTIYDTEVAEKPLYLGKNLLDGFYLKEPIWSVYKKATKRKAATFSWIGSYHDSTRQSKRNIRQCDKKNSISPTELRMNGAAAE</sequence>
<dbReference type="Pfam" id="PF01663">
    <property type="entry name" value="Phosphodiest"/>
    <property type="match status" value="1"/>
</dbReference>
<dbReference type="AlphaFoldDB" id="A0A2G9UF53"/>
<feature type="non-terminal residue" evidence="2">
    <location>
        <position position="1"/>
    </location>
</feature>
<dbReference type="GO" id="GO:0055120">
    <property type="term" value="C:striated muscle dense body"/>
    <property type="evidence" value="ECO:0007669"/>
    <property type="project" value="TreeGrafter"/>
</dbReference>
<reference evidence="2 3" key="1">
    <citation type="submission" date="2015-09" db="EMBL/GenBank/DDBJ databases">
        <title>Draft genome of the parasitic nematode Teladorsagia circumcincta isolate WARC Sus (inbred).</title>
        <authorList>
            <person name="Mitreva M."/>
        </authorList>
    </citation>
    <scope>NUCLEOTIDE SEQUENCE [LARGE SCALE GENOMIC DNA]</scope>
    <source>
        <strain evidence="2 3">S</strain>
    </source>
</reference>
<feature type="region of interest" description="Disordered" evidence="1">
    <location>
        <begin position="129"/>
        <end position="155"/>
    </location>
</feature>
<name>A0A2G9UF53_TELCI</name>
<keyword evidence="3" id="KW-1185">Reference proteome</keyword>
<dbReference type="Gene3D" id="3.40.720.10">
    <property type="entry name" value="Alkaline Phosphatase, subunit A"/>
    <property type="match status" value="1"/>
</dbReference>
<dbReference type="PANTHER" id="PTHR10151">
    <property type="entry name" value="ECTONUCLEOTIDE PYROPHOSPHATASE/PHOSPHODIESTERASE"/>
    <property type="match status" value="1"/>
</dbReference>
<evidence type="ECO:0000313" key="3">
    <source>
        <dbReference type="Proteomes" id="UP000230423"/>
    </source>
</evidence>
<evidence type="ECO:0000256" key="1">
    <source>
        <dbReference type="SAM" id="MobiDB-lite"/>
    </source>
</evidence>
<dbReference type="PANTHER" id="PTHR10151:SF114">
    <property type="entry name" value="ECTONUCLEOTIDE PYROPHOSPHATASE_PHOSPHODIESTERASE C27A7.3"/>
    <property type="match status" value="1"/>
</dbReference>
<organism evidence="2 3">
    <name type="scientific">Teladorsagia circumcincta</name>
    <name type="common">Brown stomach worm</name>
    <name type="synonym">Ostertagia circumcincta</name>
    <dbReference type="NCBI Taxonomy" id="45464"/>
    <lineage>
        <taxon>Eukaryota</taxon>
        <taxon>Metazoa</taxon>
        <taxon>Ecdysozoa</taxon>
        <taxon>Nematoda</taxon>
        <taxon>Chromadorea</taxon>
        <taxon>Rhabditida</taxon>
        <taxon>Rhabditina</taxon>
        <taxon>Rhabditomorpha</taxon>
        <taxon>Strongyloidea</taxon>
        <taxon>Trichostrongylidae</taxon>
        <taxon>Teladorsagia</taxon>
    </lineage>
</organism>
<gene>
    <name evidence="2" type="ORF">TELCIR_09381</name>
</gene>
<dbReference type="OrthoDB" id="415411at2759"/>
<dbReference type="GO" id="GO:0031674">
    <property type="term" value="C:I band"/>
    <property type="evidence" value="ECO:0007669"/>
    <property type="project" value="TreeGrafter"/>
</dbReference>
<dbReference type="InterPro" id="IPR017850">
    <property type="entry name" value="Alkaline_phosphatase_core_sf"/>
</dbReference>
<dbReference type="Proteomes" id="UP000230423">
    <property type="component" value="Unassembled WGS sequence"/>
</dbReference>
<feature type="region of interest" description="Disordered" evidence="1">
    <location>
        <begin position="1"/>
        <end position="27"/>
    </location>
</feature>
<dbReference type="SUPFAM" id="SSF53649">
    <property type="entry name" value="Alkaline phosphatase-like"/>
    <property type="match status" value="1"/>
</dbReference>
<dbReference type="InterPro" id="IPR002591">
    <property type="entry name" value="Phosphodiest/P_Trfase"/>
</dbReference>
<proteinExistence type="predicted"/>
<accession>A0A2G9UF53</accession>